<organism evidence="1 2">
    <name type="scientific">Brumicola pallidula DSM 14239 = ACAM 615</name>
    <dbReference type="NCBI Taxonomy" id="1121922"/>
    <lineage>
        <taxon>Bacteria</taxon>
        <taxon>Pseudomonadati</taxon>
        <taxon>Pseudomonadota</taxon>
        <taxon>Gammaproteobacteria</taxon>
        <taxon>Alteromonadales</taxon>
        <taxon>Alteromonadaceae</taxon>
        <taxon>Brumicola</taxon>
    </lineage>
</organism>
<sequence>MMQQLDSLKYAQPLALLNAQIKAFEDRVALRLRADIK</sequence>
<protein>
    <submittedName>
        <fullName evidence="1">Uncharacterized protein</fullName>
    </submittedName>
</protein>
<reference evidence="2" key="1">
    <citation type="journal article" date="2014" name="Environ. Microbiol.">
        <title>Comparative genomics of the marine bacterial genus Glaciecola reveals the high degree of genomic diversity and genomic characteristic for cold adaptation.</title>
        <authorList>
            <person name="Qin Q.L."/>
            <person name="Xie B.B."/>
            <person name="Yu Y."/>
            <person name="Shu Y.L."/>
            <person name="Rong J.C."/>
            <person name="Zhang Y.J."/>
            <person name="Zhao D.L."/>
            <person name="Chen X.L."/>
            <person name="Zhang X.Y."/>
            <person name="Chen B."/>
            <person name="Zhou B.C."/>
            <person name="Zhang Y.Z."/>
        </authorList>
    </citation>
    <scope>NUCLEOTIDE SEQUENCE [LARGE SCALE GENOMIC DNA]</scope>
    <source>
        <strain evidence="2">ACAM 615</strain>
    </source>
</reference>
<evidence type="ECO:0000313" key="1">
    <source>
        <dbReference type="EMBL" id="GAC29688.1"/>
    </source>
</evidence>
<accession>K6ZLC2</accession>
<dbReference type="EMBL" id="BAEQ01000050">
    <property type="protein sequence ID" value="GAC29688.1"/>
    <property type="molecule type" value="Genomic_DNA"/>
</dbReference>
<gene>
    <name evidence="1" type="ORF">GPAL_2837</name>
</gene>
<keyword evidence="2" id="KW-1185">Reference proteome</keyword>
<proteinExistence type="predicted"/>
<dbReference type="AlphaFoldDB" id="K6ZLC2"/>
<name>K6ZLC2_9ALTE</name>
<comment type="caution">
    <text evidence="1">The sequence shown here is derived from an EMBL/GenBank/DDBJ whole genome shotgun (WGS) entry which is preliminary data.</text>
</comment>
<dbReference type="Proteomes" id="UP000006251">
    <property type="component" value="Unassembled WGS sequence"/>
</dbReference>
<evidence type="ECO:0000313" key="2">
    <source>
        <dbReference type="Proteomes" id="UP000006251"/>
    </source>
</evidence>